<name>A0A3D9IA44_9BACL</name>
<dbReference type="Gene3D" id="3.90.780.10">
    <property type="entry name" value="5'-Nucleotidase, C-terminal domain"/>
    <property type="match status" value="2"/>
</dbReference>
<dbReference type="PROSITE" id="PS51272">
    <property type="entry name" value="SLH"/>
    <property type="match status" value="3"/>
</dbReference>
<keyword evidence="8 13" id="KW-0732">Signal</keyword>
<evidence type="ECO:0000256" key="11">
    <source>
        <dbReference type="ARBA" id="ARBA00023088"/>
    </source>
</evidence>
<comment type="subcellular location">
    <subcellularLocation>
        <location evidence="4">Secreted</location>
        <location evidence="4">Cell wall</location>
        <topology evidence="4">Peptidoglycan-anchor</topology>
    </subcellularLocation>
</comment>
<evidence type="ECO:0000259" key="14">
    <source>
        <dbReference type="PROSITE" id="PS51272"/>
    </source>
</evidence>
<dbReference type="EMBL" id="QRDY01000008">
    <property type="protein sequence ID" value="RED58654.1"/>
    <property type="molecule type" value="Genomic_DNA"/>
</dbReference>
<dbReference type="GO" id="GO:0046872">
    <property type="term" value="F:metal ion binding"/>
    <property type="evidence" value="ECO:0007669"/>
    <property type="project" value="UniProtKB-KW"/>
</dbReference>
<evidence type="ECO:0000256" key="3">
    <source>
        <dbReference type="ARBA" id="ARBA00001968"/>
    </source>
</evidence>
<keyword evidence="11" id="KW-0572">Peptidoglycan-anchor</keyword>
<keyword evidence="7" id="KW-0479">Metal-binding</keyword>
<dbReference type="CDD" id="cd07410">
    <property type="entry name" value="MPP_CpdB_N"/>
    <property type="match status" value="1"/>
</dbReference>
<keyword evidence="9" id="KW-0547">Nucleotide-binding</keyword>
<evidence type="ECO:0000313" key="16">
    <source>
        <dbReference type="Proteomes" id="UP000256869"/>
    </source>
</evidence>
<comment type="catalytic activity">
    <reaction evidence="2">
        <text>a nucleoside 2',3'-cyclic phosphate + H2O = a nucleoside 3'-phosphate + H(+)</text>
        <dbReference type="Rhea" id="RHEA:19621"/>
        <dbReference type="ChEBI" id="CHEBI:15377"/>
        <dbReference type="ChEBI" id="CHEBI:15378"/>
        <dbReference type="ChEBI" id="CHEBI:66949"/>
        <dbReference type="ChEBI" id="CHEBI:66954"/>
        <dbReference type="EC" id="3.1.4.16"/>
    </reaction>
</comment>
<keyword evidence="6" id="KW-0964">Secreted</keyword>
<dbReference type="Pfam" id="PF02872">
    <property type="entry name" value="5_nucleotid_C"/>
    <property type="match status" value="2"/>
</dbReference>
<feature type="signal peptide" evidence="13">
    <location>
        <begin position="1"/>
        <end position="33"/>
    </location>
</feature>
<reference evidence="15 16" key="1">
    <citation type="submission" date="2018-07" db="EMBL/GenBank/DDBJ databases">
        <title>Genomic Encyclopedia of Type Strains, Phase III (KMG-III): the genomes of soil and plant-associated and newly described type strains.</title>
        <authorList>
            <person name="Whitman W."/>
        </authorList>
    </citation>
    <scope>NUCLEOTIDE SEQUENCE [LARGE SCALE GENOMIC DNA]</scope>
    <source>
        <strain evidence="15 16">CECT 8236</strain>
    </source>
</reference>
<protein>
    <submittedName>
        <fullName evidence="15">2',3'-cyclic-nucleotide 2'-phosphodiesterase</fullName>
    </submittedName>
</protein>
<evidence type="ECO:0000256" key="7">
    <source>
        <dbReference type="ARBA" id="ARBA00022723"/>
    </source>
</evidence>
<comment type="cofactor">
    <cofactor evidence="3">
        <name>a divalent metal cation</name>
        <dbReference type="ChEBI" id="CHEBI:60240"/>
    </cofactor>
</comment>
<evidence type="ECO:0000256" key="13">
    <source>
        <dbReference type="SAM" id="SignalP"/>
    </source>
</evidence>
<dbReference type="PROSITE" id="PS00786">
    <property type="entry name" value="5_NUCLEOTIDASE_2"/>
    <property type="match status" value="2"/>
</dbReference>
<keyword evidence="10" id="KW-0378">Hydrolase</keyword>
<dbReference type="PANTHER" id="PTHR11575:SF24">
    <property type="entry name" value="5'-NUCLEOTIDASE"/>
    <property type="match status" value="1"/>
</dbReference>
<dbReference type="InterPro" id="IPR041827">
    <property type="entry name" value="CpdB_N"/>
</dbReference>
<dbReference type="PANTHER" id="PTHR11575">
    <property type="entry name" value="5'-NUCLEOTIDASE-RELATED"/>
    <property type="match status" value="1"/>
</dbReference>
<evidence type="ECO:0000256" key="12">
    <source>
        <dbReference type="ARBA" id="ARBA00023268"/>
    </source>
</evidence>
<keyword evidence="16" id="KW-1185">Reference proteome</keyword>
<dbReference type="InterPro" id="IPR006179">
    <property type="entry name" value="5_nucleotidase/apyrase"/>
</dbReference>
<dbReference type="SUPFAM" id="SSF55816">
    <property type="entry name" value="5'-nucleotidase (syn. UDP-sugar hydrolase), C-terminal domain"/>
    <property type="match status" value="2"/>
</dbReference>
<dbReference type="InterPro" id="IPR036907">
    <property type="entry name" value="5'-Nucleotdase_C_sf"/>
</dbReference>
<feature type="domain" description="SLH" evidence="14">
    <location>
        <begin position="802"/>
        <end position="865"/>
    </location>
</feature>
<evidence type="ECO:0000256" key="8">
    <source>
        <dbReference type="ARBA" id="ARBA00022729"/>
    </source>
</evidence>
<evidence type="ECO:0000256" key="10">
    <source>
        <dbReference type="ARBA" id="ARBA00022801"/>
    </source>
</evidence>
<dbReference type="InterPro" id="IPR004843">
    <property type="entry name" value="Calcineurin-like_PHP"/>
</dbReference>
<sequence length="1359" mass="145041">MKESARKNNPVRKIAVSSLTLALLSMPFNGMFAAAADPGSTLKLRIMETTDIHTNLVPYDYYKDAASDTVGLARTASLVKAARTESKNAFLVDNGDLIQGTPLGTYKALVDPIQAGEIHPVYKAMNLMGYDAATLGNHEFNYGLDYFDQAAKGANFPYVNANVYVDDKDGNPDNDVNRFKPYEIISKKAIDESGQEQTLKIGVIGFAPPQIIQWDKSWLEGKVIAKDIAATAEKFIPKMKAEGADVIIAMAHTGFNGMAQANTDAEDAVLLLSKVPGIDAITFSHTHKVFPAADEKSLDALFKDSTGKVYAGVDNAKGTINGVAAVQAGYGGSNLGIIDLTLEKQDGKWKVAASQSSTKAIYDAVAKKPLAETDQTVVDAVKEDFDDTVKYANNPIGTTTAPIHSYFALVQDDPSVQIVTNAQKAYVENYIKQNLPQYKDTPVLSVGAPFKAGRNGPEEFTEIKTGPLAIKSAGDLYLYDNTLKAILVKGSVVKEWLEMSAGKFNRIDPTKQEEQPLLDSSFQVYNFDVIDGVTYQVDVTKPAKYKPDGTINDASSSRIIKLNYEGKPVDPNQDFIVVTNNYRASGGGNFPGVKGSKYVIDSPDENRQILMDYISASKEVNPSIDNNWSIAPIAGKVNVTFTSSPKAAEYAASTDNIRSLNKVDDKGFGIFSLSLDASKKFADVPATHWAFDAINDLAANQIVTGKTDTVFDPISNVTRAEFATLLVKALKLTAKNKPAFQDVPATAWYADAVAAANENGLVSGIAPSLFAPNDTITREQMAVMASSALKLKAGKAIQTDIDMEYADNSSISDWAAAGVRVAVARGVMGGRGAGKFVPKAPTTRAEAAKVIHTLISNVSVQLLGINDFHGQLDYKKEVKDAATGKVVSTLGGADYLAAYLKQREATNPNTLLVHAGDTVGASAPVSALLQDEPTIDFLNRLGFDIGTLGNHEFDQGATEALRLINGGKNPKTGNDFAGANFPYVAANVVDATGKPLLDAYTVLESGGVKIGFIGLVTNITPTIVKAESIKGITFTDQAAAVNKAVEELKAQGIETIVILAHDPYEGKSDAPTGEVVDLANNVDDEVDVIFAGHNHGGLNQVIDGKLITEAFSYGTAFSDVELEIDRATHDVVSAKAEIVDVKREGITPDAEITQMIKTYQEQNAPVMNAPVGKTDEAITRTANASGESALGNLIADGMRDAMGTDFAFMNSGGIRNDLPQGNITYGSMFSVQPFGNVLVKMTLTGAQMKELLNQQWGATGTKIGQISGFTYKYDDSKPAGQKIVEIKKADGTALDDAASYTIVVNDFMATGGDGYTILTKGTNRAAGAVDLDATITYVKTKFANGSITAKTEGRFTKVN</sequence>
<dbReference type="GO" id="GO:0000166">
    <property type="term" value="F:nucleotide binding"/>
    <property type="evidence" value="ECO:0007669"/>
    <property type="project" value="UniProtKB-KW"/>
</dbReference>
<evidence type="ECO:0000256" key="4">
    <source>
        <dbReference type="ARBA" id="ARBA00004168"/>
    </source>
</evidence>
<evidence type="ECO:0000256" key="5">
    <source>
        <dbReference type="ARBA" id="ARBA00022512"/>
    </source>
</evidence>
<keyword evidence="12" id="KW-0511">Multifunctional enzyme</keyword>
<dbReference type="FunFam" id="3.90.780.10:FF:000004">
    <property type="entry name" value="UDP-sugar hydrolase, putative"/>
    <property type="match status" value="1"/>
</dbReference>
<evidence type="ECO:0000256" key="1">
    <source>
        <dbReference type="ARBA" id="ARBA00000527"/>
    </source>
</evidence>
<dbReference type="InterPro" id="IPR008334">
    <property type="entry name" value="5'-Nucleotdase_C"/>
</dbReference>
<dbReference type="GO" id="GO:0008254">
    <property type="term" value="F:3'-nucleotidase activity"/>
    <property type="evidence" value="ECO:0007669"/>
    <property type="project" value="UniProtKB-EC"/>
</dbReference>
<dbReference type="NCBIfam" id="NF006938">
    <property type="entry name" value="PRK09420.1"/>
    <property type="match status" value="1"/>
</dbReference>
<dbReference type="Pfam" id="PF00149">
    <property type="entry name" value="Metallophos"/>
    <property type="match status" value="2"/>
</dbReference>
<evidence type="ECO:0000256" key="2">
    <source>
        <dbReference type="ARBA" id="ARBA00001730"/>
    </source>
</evidence>
<accession>A0A3D9IA44</accession>
<dbReference type="InterPro" id="IPR006146">
    <property type="entry name" value="5'-Nucleotdase_CS"/>
</dbReference>
<proteinExistence type="predicted"/>
<dbReference type="Pfam" id="PF00395">
    <property type="entry name" value="SLH"/>
    <property type="match status" value="3"/>
</dbReference>
<feature type="chain" id="PRO_5017741288" evidence="13">
    <location>
        <begin position="34"/>
        <end position="1359"/>
    </location>
</feature>
<dbReference type="Gene3D" id="3.60.21.10">
    <property type="match status" value="2"/>
</dbReference>
<dbReference type="Proteomes" id="UP000256869">
    <property type="component" value="Unassembled WGS sequence"/>
</dbReference>
<dbReference type="PRINTS" id="PR01607">
    <property type="entry name" value="APYRASEFAMLY"/>
</dbReference>
<evidence type="ECO:0000256" key="6">
    <source>
        <dbReference type="ARBA" id="ARBA00022525"/>
    </source>
</evidence>
<dbReference type="GO" id="GO:0009166">
    <property type="term" value="P:nucleotide catabolic process"/>
    <property type="evidence" value="ECO:0007669"/>
    <property type="project" value="InterPro"/>
</dbReference>
<dbReference type="GO" id="GO:0008663">
    <property type="term" value="F:2',3'-cyclic-nucleotide 2'-phosphodiesterase activity"/>
    <property type="evidence" value="ECO:0007669"/>
    <property type="project" value="UniProtKB-EC"/>
</dbReference>
<dbReference type="GO" id="GO:0030288">
    <property type="term" value="C:outer membrane-bounded periplasmic space"/>
    <property type="evidence" value="ECO:0007669"/>
    <property type="project" value="TreeGrafter"/>
</dbReference>
<comment type="catalytic activity">
    <reaction evidence="1">
        <text>a ribonucleoside 3'-phosphate + H2O = a ribonucleoside + phosphate</text>
        <dbReference type="Rhea" id="RHEA:10144"/>
        <dbReference type="ChEBI" id="CHEBI:13197"/>
        <dbReference type="ChEBI" id="CHEBI:15377"/>
        <dbReference type="ChEBI" id="CHEBI:18254"/>
        <dbReference type="ChEBI" id="CHEBI:43474"/>
        <dbReference type="EC" id="3.1.3.6"/>
    </reaction>
</comment>
<dbReference type="GO" id="GO:0008253">
    <property type="term" value="F:5'-nucleotidase activity"/>
    <property type="evidence" value="ECO:0007669"/>
    <property type="project" value="TreeGrafter"/>
</dbReference>
<feature type="domain" description="SLH" evidence="14">
    <location>
        <begin position="741"/>
        <end position="799"/>
    </location>
</feature>
<dbReference type="SUPFAM" id="SSF56300">
    <property type="entry name" value="Metallo-dependent phosphatases"/>
    <property type="match status" value="2"/>
</dbReference>
<evidence type="ECO:0000313" key="15">
    <source>
        <dbReference type="EMBL" id="RED58654.1"/>
    </source>
</evidence>
<dbReference type="RefSeq" id="WP_245987693.1">
    <property type="nucleotide sequence ID" value="NZ_QRDY01000008.1"/>
</dbReference>
<keyword evidence="5" id="KW-0134">Cell wall</keyword>
<dbReference type="InterPro" id="IPR029052">
    <property type="entry name" value="Metallo-depent_PP-like"/>
</dbReference>
<comment type="caution">
    <text evidence="15">The sequence shown here is derived from an EMBL/GenBank/DDBJ whole genome shotgun (WGS) entry which is preliminary data.</text>
</comment>
<evidence type="ECO:0000256" key="9">
    <source>
        <dbReference type="ARBA" id="ARBA00022741"/>
    </source>
</evidence>
<organism evidence="15 16">
    <name type="scientific">Cohnella lupini</name>
    <dbReference type="NCBI Taxonomy" id="1294267"/>
    <lineage>
        <taxon>Bacteria</taxon>
        <taxon>Bacillati</taxon>
        <taxon>Bacillota</taxon>
        <taxon>Bacilli</taxon>
        <taxon>Bacillales</taxon>
        <taxon>Paenibacillaceae</taxon>
        <taxon>Cohnella</taxon>
    </lineage>
</organism>
<dbReference type="FunFam" id="3.60.21.10:FF:000052">
    <property type="entry name" value="Endonuclease YhcR"/>
    <property type="match status" value="1"/>
</dbReference>
<dbReference type="GO" id="GO:0008768">
    <property type="term" value="F:UDP-sugar diphosphatase activity"/>
    <property type="evidence" value="ECO:0007669"/>
    <property type="project" value="TreeGrafter"/>
</dbReference>
<gene>
    <name evidence="15" type="ORF">DFP95_108181</name>
</gene>
<dbReference type="InterPro" id="IPR001119">
    <property type="entry name" value="SLH_dom"/>
</dbReference>
<feature type="domain" description="SLH" evidence="14">
    <location>
        <begin position="677"/>
        <end position="740"/>
    </location>
</feature>